<feature type="region of interest" description="Disordered" evidence="2">
    <location>
        <begin position="537"/>
        <end position="562"/>
    </location>
</feature>
<dbReference type="Pfam" id="PF14555">
    <property type="entry name" value="UBA_4"/>
    <property type="match status" value="1"/>
</dbReference>
<protein>
    <submittedName>
        <fullName evidence="4">UBA-like domain containing protein</fullName>
    </submittedName>
</protein>
<proteinExistence type="predicted"/>
<dbReference type="InterPro" id="IPR036249">
    <property type="entry name" value="Thioredoxin-like_sf"/>
</dbReference>
<evidence type="ECO:0000256" key="1">
    <source>
        <dbReference type="ARBA" id="ARBA00023054"/>
    </source>
</evidence>
<sequence>MSHLDAAQRQALAQLQGLIHGTDQEVAISVLDSVGWDVQRAVDLIFDPTSTSMRQFEIDDSAVRAPQPSTSLFQLARPFVSVLAFPLHVLSNIFRFIFGILRIPFPHFNFSTLSFYRSLPRRPPRPSRGGPDRWVRELEEETGAVSIGTARADATTTATDTAGPSTLTARPRAFDDSVKVLPDFTLGSYDEALRICQRDARIGCIVLVSEEHDDVAEFKRTTLTDPNFVKLLHENNMVVWGGDVRDQEAWSAAAKLQATTYPFVAFVAPQPRRSPASSSSSRSSTPAPVLTVLSRHQGPSINGGPTSAHTLSAHLTTQLLPRVTPFLERIHQTQRERERDRRLREEQDRAFKETARRDRERIESKMEEERRERERLHLVAEEEERRRQREEERKRERERRMDWRRWERRVQAGLKEPAKGMRVAVRLPSGGRVIRTFAGEQTLTALYAFVDAQLVPAGMDVQEDPVTSPEGDAWNTVDLEKCLEGQIAKAEDAREWWGFQLALAYPRKEIPWEGGVRLAEVEALRGGGQVVVEMVGNGKGSNGRLSEDAGDSDGYDTESDGE</sequence>
<dbReference type="PROSITE" id="PS50033">
    <property type="entry name" value="UBX"/>
    <property type="match status" value="1"/>
</dbReference>
<keyword evidence="5" id="KW-1185">Reference proteome</keyword>
<comment type="caution">
    <text evidence="4">The sequence shown here is derived from an EMBL/GenBank/DDBJ whole genome shotgun (WGS) entry which is preliminary data.</text>
</comment>
<dbReference type="InterPro" id="IPR029071">
    <property type="entry name" value="Ubiquitin-like_domsf"/>
</dbReference>
<evidence type="ECO:0000256" key="2">
    <source>
        <dbReference type="SAM" id="MobiDB-lite"/>
    </source>
</evidence>
<dbReference type="SMART" id="SM00594">
    <property type="entry name" value="UAS"/>
    <property type="match status" value="1"/>
</dbReference>
<feature type="compositionally biased region" description="Acidic residues" evidence="2">
    <location>
        <begin position="548"/>
        <end position="562"/>
    </location>
</feature>
<feature type="region of interest" description="Disordered" evidence="2">
    <location>
        <begin position="332"/>
        <end position="372"/>
    </location>
</feature>
<feature type="compositionally biased region" description="Low complexity" evidence="2">
    <location>
        <begin position="149"/>
        <end position="162"/>
    </location>
</feature>
<keyword evidence="1" id="KW-0175">Coiled coil</keyword>
<dbReference type="CDD" id="cd14273">
    <property type="entry name" value="UBA_TAP-C_like"/>
    <property type="match status" value="1"/>
</dbReference>
<dbReference type="Pfam" id="PF00789">
    <property type="entry name" value="UBX"/>
    <property type="match status" value="1"/>
</dbReference>
<dbReference type="GO" id="GO:0005783">
    <property type="term" value="C:endoplasmic reticulum"/>
    <property type="evidence" value="ECO:0007669"/>
    <property type="project" value="TreeGrafter"/>
</dbReference>
<dbReference type="EMBL" id="BRPK01000009">
    <property type="protein sequence ID" value="GLB41111.1"/>
    <property type="molecule type" value="Genomic_DNA"/>
</dbReference>
<gene>
    <name evidence="4" type="primary">ucp10</name>
    <name evidence="4" type="ORF">LshimejAT787_0903260</name>
</gene>
<dbReference type="InterPro" id="IPR001012">
    <property type="entry name" value="UBX_dom"/>
</dbReference>
<organism evidence="4 5">
    <name type="scientific">Lyophyllum shimeji</name>
    <name type="common">Hon-shimeji</name>
    <name type="synonym">Tricholoma shimeji</name>
    <dbReference type="NCBI Taxonomy" id="47721"/>
    <lineage>
        <taxon>Eukaryota</taxon>
        <taxon>Fungi</taxon>
        <taxon>Dikarya</taxon>
        <taxon>Basidiomycota</taxon>
        <taxon>Agaricomycotina</taxon>
        <taxon>Agaricomycetes</taxon>
        <taxon>Agaricomycetidae</taxon>
        <taxon>Agaricales</taxon>
        <taxon>Tricholomatineae</taxon>
        <taxon>Lyophyllaceae</taxon>
        <taxon>Lyophyllum</taxon>
    </lineage>
</organism>
<dbReference type="SUPFAM" id="SSF52833">
    <property type="entry name" value="Thioredoxin-like"/>
    <property type="match status" value="1"/>
</dbReference>
<evidence type="ECO:0000313" key="5">
    <source>
        <dbReference type="Proteomes" id="UP001063166"/>
    </source>
</evidence>
<reference evidence="4" key="1">
    <citation type="submission" date="2022-07" db="EMBL/GenBank/DDBJ databases">
        <title>The genome of Lyophyllum shimeji provides insight into the initial evolution of ectomycorrhizal fungal genome.</title>
        <authorList>
            <person name="Kobayashi Y."/>
            <person name="Shibata T."/>
            <person name="Hirakawa H."/>
            <person name="Shigenobu S."/>
            <person name="Nishiyama T."/>
            <person name="Yamada A."/>
            <person name="Hasebe M."/>
            <person name="Kawaguchi M."/>
        </authorList>
    </citation>
    <scope>NUCLEOTIDE SEQUENCE</scope>
    <source>
        <strain evidence="4">AT787</strain>
    </source>
</reference>
<evidence type="ECO:0000313" key="4">
    <source>
        <dbReference type="EMBL" id="GLB41111.1"/>
    </source>
</evidence>
<name>A0A9P3USE6_LYOSH</name>
<dbReference type="PANTHER" id="PTHR23322">
    <property type="entry name" value="FAS-ASSOCIATED PROTEIN"/>
    <property type="match status" value="1"/>
</dbReference>
<dbReference type="Gene3D" id="3.10.20.90">
    <property type="entry name" value="Phosphatidylinositol 3-kinase Catalytic Subunit, Chain A, domain 1"/>
    <property type="match status" value="1"/>
</dbReference>
<dbReference type="Gene3D" id="1.10.8.10">
    <property type="entry name" value="DNA helicase RuvA subunit, C-terminal domain"/>
    <property type="match status" value="1"/>
</dbReference>
<dbReference type="OrthoDB" id="1026733at2759"/>
<evidence type="ECO:0000259" key="3">
    <source>
        <dbReference type="PROSITE" id="PS50033"/>
    </source>
</evidence>
<dbReference type="InterPro" id="IPR006577">
    <property type="entry name" value="UAS"/>
</dbReference>
<dbReference type="InterPro" id="IPR050730">
    <property type="entry name" value="UBX_domain-protein"/>
</dbReference>
<feature type="region of interest" description="Disordered" evidence="2">
    <location>
        <begin position="146"/>
        <end position="168"/>
    </location>
</feature>
<dbReference type="SUPFAM" id="SSF54236">
    <property type="entry name" value="Ubiquitin-like"/>
    <property type="match status" value="1"/>
</dbReference>
<dbReference type="Proteomes" id="UP001063166">
    <property type="component" value="Unassembled WGS sequence"/>
</dbReference>
<dbReference type="AlphaFoldDB" id="A0A9P3USE6"/>
<accession>A0A9P3USE6</accession>
<dbReference type="PANTHER" id="PTHR23322:SF1">
    <property type="entry name" value="FAS-ASSOCIATED FACTOR 2"/>
    <property type="match status" value="1"/>
</dbReference>
<dbReference type="Gene3D" id="3.40.30.10">
    <property type="entry name" value="Glutaredoxin"/>
    <property type="match status" value="1"/>
</dbReference>
<dbReference type="GO" id="GO:0036503">
    <property type="term" value="P:ERAD pathway"/>
    <property type="evidence" value="ECO:0007669"/>
    <property type="project" value="TreeGrafter"/>
</dbReference>
<feature type="domain" description="UBX" evidence="3">
    <location>
        <begin position="416"/>
        <end position="508"/>
    </location>
</feature>
<dbReference type="GO" id="GO:0043130">
    <property type="term" value="F:ubiquitin binding"/>
    <property type="evidence" value="ECO:0007669"/>
    <property type="project" value="TreeGrafter"/>
</dbReference>